<evidence type="ECO:0000256" key="13">
    <source>
        <dbReference type="ARBA" id="ARBA00022737"/>
    </source>
</evidence>
<evidence type="ECO:0000256" key="33">
    <source>
        <dbReference type="SAM" id="MobiDB-lite"/>
    </source>
</evidence>
<evidence type="ECO:0000256" key="26">
    <source>
        <dbReference type="ARBA" id="ARBA00023163"/>
    </source>
</evidence>
<feature type="compositionally biased region" description="Polar residues" evidence="33">
    <location>
        <begin position="945"/>
        <end position="955"/>
    </location>
</feature>
<dbReference type="GO" id="GO:0008270">
    <property type="term" value="F:zinc ion binding"/>
    <property type="evidence" value="ECO:0007669"/>
    <property type="project" value="UniProtKB-KW"/>
</dbReference>
<dbReference type="PANTHER" id="PTHR13763">
    <property type="entry name" value="BREAST CANCER TYPE 1 SUSCEPTIBILITY PROTEIN BRCA1"/>
    <property type="match status" value="1"/>
</dbReference>
<evidence type="ECO:0000256" key="4">
    <source>
        <dbReference type="ARBA" id="ARBA00004496"/>
    </source>
</evidence>
<feature type="region of interest" description="Disordered" evidence="33">
    <location>
        <begin position="1164"/>
        <end position="1207"/>
    </location>
</feature>
<evidence type="ECO:0000256" key="24">
    <source>
        <dbReference type="ARBA" id="ARBA00023159"/>
    </source>
</evidence>
<dbReference type="GO" id="GO:0005737">
    <property type="term" value="C:cytoplasm"/>
    <property type="evidence" value="ECO:0007669"/>
    <property type="project" value="UniProtKB-SubCell"/>
</dbReference>
<reference evidence="35" key="1">
    <citation type="thesis" date="2020" institute="ProQuest LLC" country="789 East Eisenhower Parkway, Ann Arbor, MI, USA">
        <title>Comparative Genomics and Chromosome Evolution.</title>
        <authorList>
            <person name="Mudd A.B."/>
        </authorList>
    </citation>
    <scope>NUCLEOTIDE SEQUENCE</scope>
    <source>
        <strain evidence="35">237g6f4</strain>
        <tissue evidence="35">Blood</tissue>
    </source>
</reference>
<feature type="compositionally biased region" description="Polar residues" evidence="33">
    <location>
        <begin position="1288"/>
        <end position="1301"/>
    </location>
</feature>
<protein>
    <recommendedName>
        <fullName evidence="5">RING-type E3 ubiquitin transferase</fullName>
        <ecNumber evidence="5">2.3.2.27</ecNumber>
    </recommendedName>
    <alternativeName>
        <fullName evidence="31">RING-type E3 ubiquitin transferase BRCA1</fullName>
    </alternativeName>
</protein>
<dbReference type="SUPFAM" id="SSF52113">
    <property type="entry name" value="BRCT domain"/>
    <property type="match status" value="1"/>
</dbReference>
<dbReference type="SUPFAM" id="SSF57850">
    <property type="entry name" value="RING/U-box"/>
    <property type="match status" value="1"/>
</dbReference>
<dbReference type="Proteomes" id="UP000824782">
    <property type="component" value="Unassembled WGS sequence"/>
</dbReference>
<evidence type="ECO:0000256" key="1">
    <source>
        <dbReference type="ARBA" id="ARBA00000900"/>
    </source>
</evidence>
<dbReference type="GO" id="GO:0000724">
    <property type="term" value="P:double-strand break repair via homologous recombination"/>
    <property type="evidence" value="ECO:0007669"/>
    <property type="project" value="TreeGrafter"/>
</dbReference>
<evidence type="ECO:0000256" key="25">
    <source>
        <dbReference type="ARBA" id="ARBA00023160"/>
    </source>
</evidence>
<dbReference type="PRINTS" id="PR00493">
    <property type="entry name" value="BRSTCANCERI"/>
</dbReference>
<feature type="region of interest" description="Disordered" evidence="33">
    <location>
        <begin position="112"/>
        <end position="182"/>
    </location>
</feature>
<dbReference type="GO" id="GO:0043009">
    <property type="term" value="P:chordate embryonic development"/>
    <property type="evidence" value="ECO:0007669"/>
    <property type="project" value="TreeGrafter"/>
</dbReference>
<organism evidence="35 36">
    <name type="scientific">Engystomops pustulosus</name>
    <name type="common">Tungara frog</name>
    <name type="synonym">Physalaemus pustulosus</name>
    <dbReference type="NCBI Taxonomy" id="76066"/>
    <lineage>
        <taxon>Eukaryota</taxon>
        <taxon>Metazoa</taxon>
        <taxon>Chordata</taxon>
        <taxon>Craniata</taxon>
        <taxon>Vertebrata</taxon>
        <taxon>Euteleostomi</taxon>
        <taxon>Amphibia</taxon>
        <taxon>Batrachia</taxon>
        <taxon>Anura</taxon>
        <taxon>Neobatrachia</taxon>
        <taxon>Hyloidea</taxon>
        <taxon>Leptodactylidae</taxon>
        <taxon>Leiuperinae</taxon>
        <taxon>Engystomops</taxon>
    </lineage>
</organism>
<keyword evidence="17" id="KW-0276">Fatty acid metabolism</keyword>
<comment type="catalytic activity">
    <reaction evidence="1">
        <text>S-ubiquitinyl-[E2 ubiquitin-conjugating enzyme]-L-cysteine + [acceptor protein]-L-lysine = [E2 ubiquitin-conjugating enzyme]-L-cysteine + N(6)-ubiquitinyl-[acceptor protein]-L-lysine.</text>
        <dbReference type="EC" id="2.3.2.27"/>
    </reaction>
</comment>
<keyword evidence="20" id="KW-0007">Acetylation</keyword>
<evidence type="ECO:0000256" key="27">
    <source>
        <dbReference type="ARBA" id="ARBA00023172"/>
    </source>
</evidence>
<evidence type="ECO:0000256" key="31">
    <source>
        <dbReference type="ARBA" id="ARBA00031556"/>
    </source>
</evidence>
<dbReference type="PROSITE" id="PS00518">
    <property type="entry name" value="ZF_RING_1"/>
    <property type="match status" value="1"/>
</dbReference>
<keyword evidence="15 32" id="KW-0863">Zinc-finger</keyword>
<evidence type="ECO:0000256" key="5">
    <source>
        <dbReference type="ARBA" id="ARBA00012483"/>
    </source>
</evidence>
<keyword evidence="19" id="KW-0832">Ubl conjugation</keyword>
<evidence type="ECO:0000256" key="10">
    <source>
        <dbReference type="ARBA" id="ARBA00022553"/>
    </source>
</evidence>
<dbReference type="EC" id="2.3.2.27" evidence="5"/>
<dbReference type="EMBL" id="WNYA01000006">
    <property type="protein sequence ID" value="KAG8565909.1"/>
    <property type="molecule type" value="Genomic_DNA"/>
</dbReference>
<evidence type="ECO:0000256" key="28">
    <source>
        <dbReference type="ARBA" id="ARBA00023204"/>
    </source>
</evidence>
<keyword evidence="27" id="KW-0233">DNA recombination</keyword>
<feature type="region of interest" description="Disordered" evidence="33">
    <location>
        <begin position="408"/>
        <end position="429"/>
    </location>
</feature>
<keyword evidence="23" id="KW-0238">DNA-binding</keyword>
<feature type="compositionally biased region" description="Polar residues" evidence="33">
    <location>
        <begin position="1372"/>
        <end position="1385"/>
    </location>
</feature>
<dbReference type="InterPro" id="IPR011364">
    <property type="entry name" value="BRCA1"/>
</dbReference>
<keyword evidence="8" id="KW-1017">Isopeptide bond</keyword>
<feature type="region of interest" description="Disordered" evidence="33">
    <location>
        <begin position="1240"/>
        <end position="1329"/>
    </location>
</feature>
<comment type="subcellular location">
    <subcellularLocation>
        <location evidence="3">Chromosome</location>
    </subcellularLocation>
    <subcellularLocation>
        <location evidence="4">Cytoplasm</location>
    </subcellularLocation>
    <subcellularLocation>
        <location evidence="2">Nucleus</location>
    </subcellularLocation>
</comment>
<gene>
    <name evidence="35" type="ORF">GDO81_013027</name>
</gene>
<dbReference type="InterPro" id="IPR025994">
    <property type="entry name" value="BRCA1_serine_dom"/>
</dbReference>
<feature type="region of interest" description="Disordered" evidence="33">
    <location>
        <begin position="1352"/>
        <end position="1432"/>
    </location>
</feature>
<dbReference type="EMBL" id="WNYA01000006">
    <property type="protein sequence ID" value="KAG8565910.1"/>
    <property type="molecule type" value="Genomic_DNA"/>
</dbReference>
<evidence type="ECO:0000256" key="30">
    <source>
        <dbReference type="ARBA" id="ARBA00023306"/>
    </source>
</evidence>
<feature type="region of interest" description="Disordered" evidence="33">
    <location>
        <begin position="201"/>
        <end position="247"/>
    </location>
</feature>
<keyword evidence="7" id="KW-0963">Cytoplasm</keyword>
<dbReference type="Pfam" id="PF12820">
    <property type="entry name" value="BRCT_assoc"/>
    <property type="match status" value="1"/>
</dbReference>
<keyword evidence="28" id="KW-0234">DNA repair</keyword>
<dbReference type="SMART" id="SM00184">
    <property type="entry name" value="RING"/>
    <property type="match status" value="1"/>
</dbReference>
<dbReference type="GO" id="GO:0007095">
    <property type="term" value="P:mitotic G2 DNA damage checkpoint signaling"/>
    <property type="evidence" value="ECO:0007669"/>
    <property type="project" value="TreeGrafter"/>
</dbReference>
<dbReference type="CDD" id="cd16498">
    <property type="entry name" value="RING-HC_BRCA1"/>
    <property type="match status" value="1"/>
</dbReference>
<dbReference type="InterPro" id="IPR001841">
    <property type="entry name" value="Znf_RING"/>
</dbReference>
<keyword evidence="36" id="KW-1185">Reference proteome</keyword>
<keyword evidence="24" id="KW-0010">Activator</keyword>
<name>A0AAV7AWD6_ENGPU</name>
<feature type="compositionally biased region" description="Basic and acidic residues" evidence="33">
    <location>
        <begin position="1138"/>
        <end position="1148"/>
    </location>
</feature>
<dbReference type="Pfam" id="PF00533">
    <property type="entry name" value="BRCT"/>
    <property type="match status" value="1"/>
</dbReference>
<dbReference type="InterPro" id="IPR031099">
    <property type="entry name" value="BRCA1-associated"/>
</dbReference>
<keyword evidence="6" id="KW-0158">Chromosome</keyword>
<evidence type="ECO:0000256" key="18">
    <source>
        <dbReference type="ARBA" id="ARBA00022833"/>
    </source>
</evidence>
<evidence type="ECO:0000259" key="34">
    <source>
        <dbReference type="PROSITE" id="PS50089"/>
    </source>
</evidence>
<keyword evidence="26" id="KW-0804">Transcription</keyword>
<feature type="non-terminal residue" evidence="35">
    <location>
        <position position="1518"/>
    </location>
</feature>
<keyword evidence="21" id="KW-0805">Transcription regulation</keyword>
<evidence type="ECO:0000313" key="36">
    <source>
        <dbReference type="Proteomes" id="UP000824782"/>
    </source>
</evidence>
<evidence type="ECO:0000256" key="7">
    <source>
        <dbReference type="ARBA" id="ARBA00022490"/>
    </source>
</evidence>
<feature type="compositionally biased region" description="Polar residues" evidence="33">
    <location>
        <begin position="1197"/>
        <end position="1207"/>
    </location>
</feature>
<keyword evidence="22" id="KW-0443">Lipid metabolism</keyword>
<dbReference type="GO" id="GO:0061630">
    <property type="term" value="F:ubiquitin protein ligase activity"/>
    <property type="evidence" value="ECO:0007669"/>
    <property type="project" value="UniProtKB-EC"/>
</dbReference>
<feature type="region of interest" description="Disordered" evidence="33">
    <location>
        <begin position="572"/>
        <end position="591"/>
    </location>
</feature>
<evidence type="ECO:0000256" key="2">
    <source>
        <dbReference type="ARBA" id="ARBA00004123"/>
    </source>
</evidence>
<dbReference type="InterPro" id="IPR036420">
    <property type="entry name" value="BRCT_dom_sf"/>
</dbReference>
<sequence>MTCATMDVEDVHNVLSVMQKNLECPICLDLMKEPVATRCDHIFCRFCMLQLLSKKKKGRAQCPLCKKEVTKRSLQDSPRFKLLVDGLLKIINAFELDSGYKFFPSQDYASTATTNHKDAPRKDEQHVVQSTGYRNRTKRGIVSGGRCESLLPMQETSTDTQLARDADTRNSKKPKRQKKETKQLITDFVSDSSEDDLFKKAGSLGSNIDEPSALSELKVSEKPNEPEEEDDHLIETNDQVSSKLESEDVAASDLAEYGFSERDLESLRSNFLSVDGVRTLKDSPSEKSSVVRDPLICSKESCERVAEQSVNVTLGGNVGNLMLQELNANMQTERQPCSESQNVKIAIDYQYDKSDSILENMSSTQSSPVDASTAVSRERMKKSIKKVNEWFLKTDELLNNSIKEHELLPDDFQVEDQDGSEKGSSRSDETEIMAVSHLHDVAEAVEKSTVSVEDKVFGRVYKREKKTNLVSKMTCVADVHVDGGLEPLKVNEIPKIANLKPKSSSGLQPEHFIKKVVDKEHHSDRITSGHVIVDDFGLDVANDQQKAPNAVFVDEDKIEVIGQDLETVSDALTSRPKKQKRSLKKKSQRTLTMQSLHSTIAKDLDPCQQKSPLLSSGVKIDSYPSSIETDQKMDQKNVRRSKRLHLVNDPTEIKTNVKPIRSNTSHMEDLRNDMPTLMNCEVPHVPAALSEDNGSQINGKSPIAVLNVANGDSHVEDVSKESSPILEHNAEPVADAEEMEDSDLDTQLLLKTFKSAKRMSFKLGPVTESADKENYDPMDISDIGTTNGHQGTNFQDNPFSLCKPNEELDGSRHKSIQEDLPQHSRNLRSKKNSRSSSEVKSPSKIKDNLKVRTTDNVDDQLNDIKDIEAHEECNNGKNAAVSKSEGSKLHSETESMSLYPVVTHQNLAAARRGDTRTGIGQGENEASRSDCYQKCSFDEEQVNQITSSNGSQGSMTGKLLGRPAPRNSSPAKSPEVFSDTPDGLLGCVERLGEDTRCDAAEKSFVFGEGKKSKLFDCSTSPVSQSQVVRKRKRKVQKLESSEEEESSGDEELPCFNELFGKASVVADLKNTSASSSPKQQGGGALAMFSSCSTSGKTQTSLMLPQAALVCSQESQCSVNLFSSQSNTSDHSMNGATDNTKHRSLENSPKRARVCCNDEEMANVENAEEERTTAENDDEEPCQDQNLGDVSGCESEASHTGDSSGLSSQCEILNTQQREAMRNNLEKLQREMAVLEAVLEQHGSQSPACARERASTAERVTIRPQEAREKQADYEDYRSPDAIPETEDQAGQGTERLQSTEDSPSRGHGSRSPTPPLSLPQATRKETPEKIRASFNVFKELKECTLTDDESMGQRGDVLHAPESDGCAPTGTCLRNSKSPKQTLKNKLQAANEHSTYRRGGARRSTEPKGVVHQRAGNTQRSSSPTFASPSRSKVLASVKSPVVSNKRNYSLVTSGLSHSEVILVKKFAQKTQSVFTSQITESTTHIIMKTDENLVCERTLKYFLGIAGRKWVVSYECK</sequence>
<dbReference type="PROSITE" id="PS50089">
    <property type="entry name" value="ZF_RING_2"/>
    <property type="match status" value="1"/>
</dbReference>
<keyword evidence="11" id="KW-0808">Transferase</keyword>
<evidence type="ECO:0000256" key="14">
    <source>
        <dbReference type="ARBA" id="ARBA00022763"/>
    </source>
</evidence>
<feature type="compositionally biased region" description="Basic residues" evidence="33">
    <location>
        <begin position="575"/>
        <end position="588"/>
    </location>
</feature>
<dbReference type="PANTHER" id="PTHR13763:SF0">
    <property type="entry name" value="BREAST CANCER TYPE 1 SUSCEPTIBILITY PROTEIN"/>
    <property type="match status" value="1"/>
</dbReference>
<evidence type="ECO:0000256" key="29">
    <source>
        <dbReference type="ARBA" id="ARBA00023242"/>
    </source>
</evidence>
<feature type="compositionally biased region" description="Basic and acidic residues" evidence="33">
    <location>
        <begin position="115"/>
        <end position="126"/>
    </location>
</feature>
<dbReference type="InterPro" id="IPR001357">
    <property type="entry name" value="BRCT_dom"/>
</dbReference>
<dbReference type="Gene3D" id="3.40.50.10190">
    <property type="entry name" value="BRCT domain"/>
    <property type="match status" value="1"/>
</dbReference>
<keyword evidence="25" id="KW-0275">Fatty acid biosynthesis</keyword>
<keyword evidence="30" id="KW-0131">Cell cycle</keyword>
<keyword evidence="14" id="KW-0227">DNA damage</keyword>
<feature type="region of interest" description="Disordered" evidence="33">
    <location>
        <begin position="945"/>
        <end position="982"/>
    </location>
</feature>
<evidence type="ECO:0000256" key="21">
    <source>
        <dbReference type="ARBA" id="ARBA00023015"/>
    </source>
</evidence>
<evidence type="ECO:0000256" key="22">
    <source>
        <dbReference type="ARBA" id="ARBA00023098"/>
    </source>
</evidence>
<feature type="compositionally biased region" description="Polar residues" evidence="33">
    <location>
        <begin position="783"/>
        <end position="798"/>
    </location>
</feature>
<dbReference type="GO" id="GO:0003677">
    <property type="term" value="F:DNA binding"/>
    <property type="evidence" value="ECO:0007669"/>
    <property type="project" value="UniProtKB-KW"/>
</dbReference>
<keyword evidence="13" id="KW-0677">Repeat</keyword>
<feature type="region of interest" description="Disordered" evidence="33">
    <location>
        <begin position="768"/>
        <end position="848"/>
    </location>
</feature>
<keyword evidence="9" id="KW-0444">Lipid biosynthesis</keyword>
<dbReference type="InterPro" id="IPR018957">
    <property type="entry name" value="Znf_C3HC4_RING-type"/>
</dbReference>
<dbReference type="InterPro" id="IPR013083">
    <property type="entry name" value="Znf_RING/FYVE/PHD"/>
</dbReference>
<dbReference type="EMBL" id="WNYA01000006">
    <property type="protein sequence ID" value="KAG8565911.1"/>
    <property type="molecule type" value="Genomic_DNA"/>
</dbReference>
<evidence type="ECO:0000256" key="32">
    <source>
        <dbReference type="PROSITE-ProRule" id="PRU00175"/>
    </source>
</evidence>
<evidence type="ECO:0000256" key="16">
    <source>
        <dbReference type="ARBA" id="ARBA00022786"/>
    </source>
</evidence>
<evidence type="ECO:0000256" key="23">
    <source>
        <dbReference type="ARBA" id="ARBA00023125"/>
    </source>
</evidence>
<proteinExistence type="predicted"/>
<evidence type="ECO:0000313" key="35">
    <source>
        <dbReference type="EMBL" id="KAG8565909.1"/>
    </source>
</evidence>
<dbReference type="InterPro" id="IPR017907">
    <property type="entry name" value="Znf_RING_CS"/>
</dbReference>
<evidence type="ECO:0000256" key="17">
    <source>
        <dbReference type="ARBA" id="ARBA00022832"/>
    </source>
</evidence>
<dbReference type="GO" id="GO:0005694">
    <property type="term" value="C:chromosome"/>
    <property type="evidence" value="ECO:0007669"/>
    <property type="project" value="UniProtKB-SubCell"/>
</dbReference>
<keyword evidence="12" id="KW-0479">Metal-binding</keyword>
<dbReference type="GO" id="GO:0031436">
    <property type="term" value="C:BRCA1-BARD1 complex"/>
    <property type="evidence" value="ECO:0007669"/>
    <property type="project" value="TreeGrafter"/>
</dbReference>
<keyword evidence="10" id="KW-0597">Phosphoprotein</keyword>
<evidence type="ECO:0000256" key="9">
    <source>
        <dbReference type="ARBA" id="ARBA00022516"/>
    </source>
</evidence>
<keyword evidence="18" id="KW-0862">Zinc</keyword>
<comment type="caution">
    <text evidence="35">The sequence shown here is derived from an EMBL/GenBank/DDBJ whole genome shotgun (WGS) entry which is preliminary data.</text>
</comment>
<evidence type="ECO:0000256" key="11">
    <source>
        <dbReference type="ARBA" id="ARBA00022679"/>
    </source>
</evidence>
<feature type="domain" description="RING-type" evidence="34">
    <location>
        <begin position="24"/>
        <end position="66"/>
    </location>
</feature>
<keyword evidence="29" id="KW-0539">Nucleus</keyword>
<evidence type="ECO:0000256" key="6">
    <source>
        <dbReference type="ARBA" id="ARBA00022454"/>
    </source>
</evidence>
<evidence type="ECO:0000256" key="19">
    <source>
        <dbReference type="ARBA" id="ARBA00022843"/>
    </source>
</evidence>
<dbReference type="GO" id="GO:0006633">
    <property type="term" value="P:fatty acid biosynthetic process"/>
    <property type="evidence" value="ECO:0007669"/>
    <property type="project" value="UniProtKB-KW"/>
</dbReference>
<feature type="compositionally biased region" description="Basic and acidic residues" evidence="33">
    <location>
        <begin position="804"/>
        <end position="822"/>
    </location>
</feature>
<evidence type="ECO:0000256" key="3">
    <source>
        <dbReference type="ARBA" id="ARBA00004286"/>
    </source>
</evidence>
<dbReference type="Gene3D" id="3.30.40.10">
    <property type="entry name" value="Zinc/RING finger domain, C3HC4 (zinc finger)"/>
    <property type="match status" value="1"/>
</dbReference>
<feature type="region of interest" description="Disordered" evidence="33">
    <location>
        <begin position="1123"/>
        <end position="1152"/>
    </location>
</feature>
<evidence type="ECO:0000256" key="12">
    <source>
        <dbReference type="ARBA" id="ARBA00022723"/>
    </source>
</evidence>
<keyword evidence="16" id="KW-0833">Ubl conjugation pathway</keyword>
<feature type="compositionally biased region" description="Polar residues" evidence="33">
    <location>
        <begin position="1123"/>
        <end position="1137"/>
    </location>
</feature>
<feature type="compositionally biased region" description="Basic and acidic residues" evidence="33">
    <location>
        <begin position="419"/>
        <end position="429"/>
    </location>
</feature>
<dbReference type="Pfam" id="PF00097">
    <property type="entry name" value="zf-C3HC4"/>
    <property type="match status" value="1"/>
</dbReference>
<evidence type="ECO:0000256" key="15">
    <source>
        <dbReference type="ARBA" id="ARBA00022771"/>
    </source>
</evidence>
<accession>A0AAV7AWD6</accession>
<dbReference type="PIRSF" id="PIRSF001734">
    <property type="entry name" value="BRCA1"/>
    <property type="match status" value="1"/>
</dbReference>
<evidence type="ECO:0000256" key="20">
    <source>
        <dbReference type="ARBA" id="ARBA00022990"/>
    </source>
</evidence>
<feature type="compositionally biased region" description="Basic and acidic residues" evidence="33">
    <location>
        <begin position="1264"/>
        <end position="1278"/>
    </location>
</feature>
<feature type="compositionally biased region" description="Low complexity" evidence="33">
    <location>
        <begin position="1420"/>
        <end position="1432"/>
    </location>
</feature>
<dbReference type="FunFam" id="3.30.40.10:FF:000213">
    <property type="entry name" value="Breast cancer type 1 susceptibility protein homolog"/>
    <property type="match status" value="1"/>
</dbReference>
<evidence type="ECO:0000256" key="8">
    <source>
        <dbReference type="ARBA" id="ARBA00022499"/>
    </source>
</evidence>
<dbReference type="GO" id="GO:0070531">
    <property type="term" value="C:BRCA1-A complex"/>
    <property type="evidence" value="ECO:0007669"/>
    <property type="project" value="TreeGrafter"/>
</dbReference>
<dbReference type="GO" id="GO:0045944">
    <property type="term" value="P:positive regulation of transcription by RNA polymerase II"/>
    <property type="evidence" value="ECO:0007669"/>
    <property type="project" value="TreeGrafter"/>
</dbReference>